<dbReference type="Proteomes" id="UP001176468">
    <property type="component" value="Unassembled WGS sequence"/>
</dbReference>
<evidence type="ECO:0000313" key="2">
    <source>
        <dbReference type="Proteomes" id="UP001176468"/>
    </source>
</evidence>
<protein>
    <submittedName>
        <fullName evidence="1">YdaS family helix-turn-helix protein</fullName>
    </submittedName>
</protein>
<accession>A0ABT9A0T2</accession>
<dbReference type="RefSeq" id="WP_304561888.1">
    <property type="nucleotide sequence ID" value="NZ_JAUQSZ010000009.1"/>
</dbReference>
<dbReference type="Pfam" id="PF15943">
    <property type="entry name" value="YdaS_toxin"/>
    <property type="match status" value="1"/>
</dbReference>
<sequence>MEIALSPEALGLELALRAVDGNQTKLAEICGCTQGAIWQMKNKPQPALSVKYVLRVEAALQIPRHLLRPDYYPAPVAANAPELIAQAG</sequence>
<dbReference type="EMBL" id="JAUQSZ010000009">
    <property type="protein sequence ID" value="MDO7843436.1"/>
    <property type="molecule type" value="Genomic_DNA"/>
</dbReference>
<reference evidence="1" key="1">
    <citation type="submission" date="2023-07" db="EMBL/GenBank/DDBJ databases">
        <authorList>
            <person name="Kim M.K."/>
        </authorList>
    </citation>
    <scope>NUCLEOTIDE SEQUENCE</scope>
    <source>
        <strain evidence="1">CA1-15</strain>
    </source>
</reference>
<organism evidence="1 2">
    <name type="scientific">Sphingomonas immobilis</name>
    <dbReference type="NCBI Taxonomy" id="3063997"/>
    <lineage>
        <taxon>Bacteria</taxon>
        <taxon>Pseudomonadati</taxon>
        <taxon>Pseudomonadota</taxon>
        <taxon>Alphaproteobacteria</taxon>
        <taxon>Sphingomonadales</taxon>
        <taxon>Sphingomonadaceae</taxon>
        <taxon>Sphingomonas</taxon>
    </lineage>
</organism>
<dbReference type="InterPro" id="IPR010982">
    <property type="entry name" value="Lambda_DNA-bd_dom_sf"/>
</dbReference>
<dbReference type="InterPro" id="IPR031856">
    <property type="entry name" value="YdaS_toxin-like"/>
</dbReference>
<proteinExistence type="predicted"/>
<gene>
    <name evidence="1" type="ORF">Q5H94_13960</name>
</gene>
<dbReference type="Gene3D" id="1.10.260.40">
    <property type="entry name" value="lambda repressor-like DNA-binding domains"/>
    <property type="match status" value="1"/>
</dbReference>
<dbReference type="SUPFAM" id="SSF47413">
    <property type="entry name" value="lambda repressor-like DNA-binding domains"/>
    <property type="match status" value="1"/>
</dbReference>
<keyword evidence="2" id="KW-1185">Reference proteome</keyword>
<name>A0ABT9A0T2_9SPHN</name>
<comment type="caution">
    <text evidence="1">The sequence shown here is derived from an EMBL/GenBank/DDBJ whole genome shotgun (WGS) entry which is preliminary data.</text>
</comment>
<evidence type="ECO:0000313" key="1">
    <source>
        <dbReference type="EMBL" id="MDO7843436.1"/>
    </source>
</evidence>